<keyword evidence="2 5" id="KW-0238">DNA-binding</keyword>
<dbReference type="PANTHER" id="PTHR30146">
    <property type="entry name" value="LACI-RELATED TRANSCRIPTIONAL REPRESSOR"/>
    <property type="match status" value="1"/>
</dbReference>
<evidence type="ECO:0000256" key="1">
    <source>
        <dbReference type="ARBA" id="ARBA00023015"/>
    </source>
</evidence>
<keyword evidence="3" id="KW-0804">Transcription</keyword>
<feature type="domain" description="HTH lacI-type" evidence="4">
    <location>
        <begin position="3"/>
        <end position="57"/>
    </location>
</feature>
<reference evidence="6" key="1">
    <citation type="journal article" date="2019" name="Int. J. Syst. Evol. Microbiol.">
        <title>The Global Catalogue of Microorganisms (GCM) 10K type strain sequencing project: providing services to taxonomists for standard genome sequencing and annotation.</title>
        <authorList>
            <consortium name="The Broad Institute Genomics Platform"/>
            <consortium name="The Broad Institute Genome Sequencing Center for Infectious Disease"/>
            <person name="Wu L."/>
            <person name="Ma J."/>
        </authorList>
    </citation>
    <scope>NUCLEOTIDE SEQUENCE [LARGE SCALE GENOMIC DNA]</scope>
    <source>
        <strain evidence="6">CCUG 71848</strain>
    </source>
</reference>
<dbReference type="PANTHER" id="PTHR30146:SF109">
    <property type="entry name" value="HTH-TYPE TRANSCRIPTIONAL REGULATOR GALS"/>
    <property type="match status" value="1"/>
</dbReference>
<accession>A0ABW3PH18</accession>
<keyword evidence="6" id="KW-1185">Reference proteome</keyword>
<organism evidence="5 6">
    <name type="scientific">Lentilactobacillus raoultii</name>
    <dbReference type="NCBI Taxonomy" id="1987503"/>
    <lineage>
        <taxon>Bacteria</taxon>
        <taxon>Bacillati</taxon>
        <taxon>Bacillota</taxon>
        <taxon>Bacilli</taxon>
        <taxon>Lactobacillales</taxon>
        <taxon>Lactobacillaceae</taxon>
        <taxon>Lentilactobacillus</taxon>
    </lineage>
</organism>
<sequence length="328" mass="36645">MKVKISDIAKAADISTASVSRVLNHQGGYSQATAERITKIADEMGYFKNRSASDLASRSNNTIGIIYTDFETNFNDLIIRNTMLEAKQHHLDVILMIAQQNDPAGLTKIIRDMIERRVFALQFISTHPSPQMIEMLNRANVFPQVIGDATNHTVSSVSSDDYEIGYQATSYLINHGHQRIGFVSPSVTRDYVTRLRFSGYQRALDDHHLHFKADWLVEENYSYQAGLKAANHYQQTDIDAVIGVSDEVSWGLLNGFYDAGCKVPDQVALISVDGTQLCEQTRPQLSSVTQDFASMGKTAVRQLIDNRATPHQVTTLTVPFKIDARQTT</sequence>
<dbReference type="SUPFAM" id="SSF47413">
    <property type="entry name" value="lambda repressor-like DNA-binding domains"/>
    <property type="match status" value="1"/>
</dbReference>
<evidence type="ECO:0000256" key="2">
    <source>
        <dbReference type="ARBA" id="ARBA00023125"/>
    </source>
</evidence>
<dbReference type="SUPFAM" id="SSF53822">
    <property type="entry name" value="Periplasmic binding protein-like I"/>
    <property type="match status" value="1"/>
</dbReference>
<dbReference type="InterPro" id="IPR046335">
    <property type="entry name" value="LacI/GalR-like_sensor"/>
</dbReference>
<name>A0ABW3PH18_9LACO</name>
<dbReference type="GO" id="GO:0003677">
    <property type="term" value="F:DNA binding"/>
    <property type="evidence" value="ECO:0007669"/>
    <property type="project" value="UniProtKB-KW"/>
</dbReference>
<dbReference type="Gene3D" id="3.40.50.2300">
    <property type="match status" value="2"/>
</dbReference>
<dbReference type="Pfam" id="PF00356">
    <property type="entry name" value="LacI"/>
    <property type="match status" value="1"/>
</dbReference>
<dbReference type="PROSITE" id="PS50932">
    <property type="entry name" value="HTH_LACI_2"/>
    <property type="match status" value="1"/>
</dbReference>
<gene>
    <name evidence="5" type="ORF">ACFQ22_05000</name>
</gene>
<evidence type="ECO:0000313" key="5">
    <source>
        <dbReference type="EMBL" id="MFD1124722.1"/>
    </source>
</evidence>
<dbReference type="CDD" id="cd06267">
    <property type="entry name" value="PBP1_LacI_sugar_binding-like"/>
    <property type="match status" value="1"/>
</dbReference>
<dbReference type="EMBL" id="JBHTLH010000015">
    <property type="protein sequence ID" value="MFD1124722.1"/>
    <property type="molecule type" value="Genomic_DNA"/>
</dbReference>
<keyword evidence="1" id="KW-0805">Transcription regulation</keyword>
<evidence type="ECO:0000313" key="6">
    <source>
        <dbReference type="Proteomes" id="UP001597156"/>
    </source>
</evidence>
<evidence type="ECO:0000256" key="3">
    <source>
        <dbReference type="ARBA" id="ARBA00023163"/>
    </source>
</evidence>
<evidence type="ECO:0000259" key="4">
    <source>
        <dbReference type="PROSITE" id="PS50932"/>
    </source>
</evidence>
<dbReference type="Pfam" id="PF13377">
    <property type="entry name" value="Peripla_BP_3"/>
    <property type="match status" value="1"/>
</dbReference>
<comment type="caution">
    <text evidence="5">The sequence shown here is derived from an EMBL/GenBank/DDBJ whole genome shotgun (WGS) entry which is preliminary data.</text>
</comment>
<dbReference type="InterPro" id="IPR028082">
    <property type="entry name" value="Peripla_BP_I"/>
</dbReference>
<dbReference type="InterPro" id="IPR010982">
    <property type="entry name" value="Lambda_DNA-bd_dom_sf"/>
</dbReference>
<dbReference type="Gene3D" id="1.10.260.40">
    <property type="entry name" value="lambda repressor-like DNA-binding domains"/>
    <property type="match status" value="1"/>
</dbReference>
<dbReference type="InterPro" id="IPR000843">
    <property type="entry name" value="HTH_LacI"/>
</dbReference>
<proteinExistence type="predicted"/>
<protein>
    <submittedName>
        <fullName evidence="5">LacI family DNA-binding transcriptional regulator</fullName>
    </submittedName>
</protein>
<dbReference type="SMART" id="SM00354">
    <property type="entry name" value="HTH_LACI"/>
    <property type="match status" value="1"/>
</dbReference>
<dbReference type="RefSeq" id="WP_121979368.1">
    <property type="nucleotide sequence ID" value="NZ_JBHTLH010000015.1"/>
</dbReference>
<dbReference type="Proteomes" id="UP001597156">
    <property type="component" value="Unassembled WGS sequence"/>
</dbReference>
<dbReference type="CDD" id="cd01392">
    <property type="entry name" value="HTH_LacI"/>
    <property type="match status" value="1"/>
</dbReference>